<name>E4ZGE5_LEPMJ</name>
<evidence type="ECO:0000313" key="3">
    <source>
        <dbReference type="Proteomes" id="UP000002668"/>
    </source>
</evidence>
<organism evidence="2 3">
    <name type="scientific">Leptosphaeria maculans (strain JN3 / isolate v23.1.3 / race Av1-4-5-6-7-8)</name>
    <name type="common">Blackleg fungus</name>
    <name type="synonym">Phoma lingam</name>
    <dbReference type="NCBI Taxonomy" id="985895"/>
    <lineage>
        <taxon>Eukaryota</taxon>
        <taxon>Fungi</taxon>
        <taxon>Dikarya</taxon>
        <taxon>Ascomycota</taxon>
        <taxon>Pezizomycotina</taxon>
        <taxon>Dothideomycetes</taxon>
        <taxon>Pleosporomycetidae</taxon>
        <taxon>Pleosporales</taxon>
        <taxon>Pleosporineae</taxon>
        <taxon>Leptosphaeriaceae</taxon>
        <taxon>Plenodomus</taxon>
        <taxon>Plenodomus lingam/Leptosphaeria maculans species complex</taxon>
    </lineage>
</organism>
<dbReference type="VEuPathDB" id="FungiDB:LEMA_uP064910.1"/>
<keyword evidence="3" id="KW-1185">Reference proteome</keyword>
<gene>
    <name evidence="2" type="ORF">LEMA_uP064910.1</name>
</gene>
<dbReference type="EMBL" id="FP929064">
    <property type="protein sequence ID" value="CBX90365.1"/>
    <property type="molecule type" value="Genomic_DNA"/>
</dbReference>
<dbReference type="Proteomes" id="UP000002668">
    <property type="component" value="Genome"/>
</dbReference>
<evidence type="ECO:0000313" key="2">
    <source>
        <dbReference type="EMBL" id="CBX90365.1"/>
    </source>
</evidence>
<proteinExistence type="predicted"/>
<dbReference type="AlphaFoldDB" id="E4ZGE5"/>
<evidence type="ECO:0000256" key="1">
    <source>
        <dbReference type="SAM" id="MobiDB-lite"/>
    </source>
</evidence>
<accession>E4ZGE5</accession>
<dbReference type="HOGENOM" id="CLU_2776368_0_0_1"/>
<protein>
    <submittedName>
        <fullName evidence="2">Uncharacterized protein</fullName>
    </submittedName>
</protein>
<reference evidence="3" key="1">
    <citation type="journal article" date="2011" name="Nat. Commun.">
        <title>Effector diversification within compartments of the Leptosphaeria maculans genome affected by Repeat-Induced Point mutations.</title>
        <authorList>
            <person name="Rouxel T."/>
            <person name="Grandaubert J."/>
            <person name="Hane J.K."/>
            <person name="Hoede C."/>
            <person name="van de Wouw A.P."/>
            <person name="Couloux A."/>
            <person name="Dominguez V."/>
            <person name="Anthouard V."/>
            <person name="Bally P."/>
            <person name="Bourras S."/>
            <person name="Cozijnsen A.J."/>
            <person name="Ciuffetti L.M."/>
            <person name="Degrave A."/>
            <person name="Dilmaghani A."/>
            <person name="Duret L."/>
            <person name="Fudal I."/>
            <person name="Goodwin S.B."/>
            <person name="Gout L."/>
            <person name="Glaser N."/>
            <person name="Linglin J."/>
            <person name="Kema G.H.J."/>
            <person name="Lapalu N."/>
            <person name="Lawrence C.B."/>
            <person name="May K."/>
            <person name="Meyer M."/>
            <person name="Ollivier B."/>
            <person name="Poulain J."/>
            <person name="Schoch C.L."/>
            <person name="Simon A."/>
            <person name="Spatafora J.W."/>
            <person name="Stachowiak A."/>
            <person name="Turgeon B.G."/>
            <person name="Tyler B.M."/>
            <person name="Vincent D."/>
            <person name="Weissenbach J."/>
            <person name="Amselem J."/>
            <person name="Quesneville H."/>
            <person name="Oliver R.P."/>
            <person name="Wincker P."/>
            <person name="Balesdent M.-H."/>
            <person name="Howlett B.J."/>
        </authorList>
    </citation>
    <scope>NUCLEOTIDE SEQUENCE [LARGE SCALE GENOMIC DNA]</scope>
    <source>
        <strain evidence="3">JN3 / isolate v23.1.3 / race Av1-4-5-6-7-8</strain>
    </source>
</reference>
<feature type="region of interest" description="Disordered" evidence="1">
    <location>
        <begin position="1"/>
        <end position="38"/>
    </location>
</feature>
<dbReference type="InParanoid" id="E4ZGE5"/>
<sequence>MSSQYSTRDPSHATAISDSVSADANSMESPVESPGGVNLWRAPNRHALKPIAYETMVSGAAPRFPLVYR</sequence>
<feature type="compositionally biased region" description="Polar residues" evidence="1">
    <location>
        <begin position="1"/>
        <end position="28"/>
    </location>
</feature>